<dbReference type="AlphaFoldDB" id="A0A1H4IWH5"/>
<keyword evidence="5" id="KW-0645">Protease</keyword>
<dbReference type="PANTHER" id="PTHR48094">
    <property type="entry name" value="PROTEIN/NUCLEIC ACID DEGLYCASE DJ-1-RELATED"/>
    <property type="match status" value="1"/>
</dbReference>
<evidence type="ECO:0000256" key="3">
    <source>
        <dbReference type="ARBA" id="ARBA00038493"/>
    </source>
</evidence>
<dbReference type="GO" id="GO:0019243">
    <property type="term" value="P:methylglyoxal catabolic process to D-lactate via S-lactoyl-glutathione"/>
    <property type="evidence" value="ECO:0007669"/>
    <property type="project" value="TreeGrafter"/>
</dbReference>
<dbReference type="CDD" id="cd03141">
    <property type="entry name" value="GATase1_Hsp31_like"/>
    <property type="match status" value="1"/>
</dbReference>
<dbReference type="GO" id="GO:0006508">
    <property type="term" value="P:proteolysis"/>
    <property type="evidence" value="ECO:0007669"/>
    <property type="project" value="UniProtKB-KW"/>
</dbReference>
<dbReference type="Proteomes" id="UP000183407">
    <property type="component" value="Unassembled WGS sequence"/>
</dbReference>
<organism evidence="5 6">
    <name type="scientific">Rhodococcus jostii</name>
    <dbReference type="NCBI Taxonomy" id="132919"/>
    <lineage>
        <taxon>Bacteria</taxon>
        <taxon>Bacillati</taxon>
        <taxon>Actinomycetota</taxon>
        <taxon>Actinomycetes</taxon>
        <taxon>Mycobacteriales</taxon>
        <taxon>Nocardiaceae</taxon>
        <taxon>Rhodococcus</taxon>
    </lineage>
</organism>
<evidence type="ECO:0000256" key="2">
    <source>
        <dbReference type="ARBA" id="ARBA00023239"/>
    </source>
</evidence>
<protein>
    <submittedName>
        <fullName evidence="5">Putative intracellular protease/amidase</fullName>
    </submittedName>
</protein>
<dbReference type="OrthoDB" id="9792284at2"/>
<proteinExistence type="inferred from homology"/>
<dbReference type="GO" id="GO:0019172">
    <property type="term" value="F:glyoxalase III activity"/>
    <property type="evidence" value="ECO:0007669"/>
    <property type="project" value="TreeGrafter"/>
</dbReference>
<dbReference type="Gene3D" id="3.40.50.880">
    <property type="match status" value="1"/>
</dbReference>
<evidence type="ECO:0000259" key="4">
    <source>
        <dbReference type="Pfam" id="PF01965"/>
    </source>
</evidence>
<reference evidence="6" key="1">
    <citation type="submission" date="2016-10" db="EMBL/GenBank/DDBJ databases">
        <authorList>
            <person name="Varghese N."/>
        </authorList>
    </citation>
    <scope>NUCLEOTIDE SEQUENCE [LARGE SCALE GENOMIC DNA]</scope>
    <source>
        <strain evidence="6">DSM 44719</strain>
    </source>
</reference>
<dbReference type="EMBL" id="FNTL01000002">
    <property type="protein sequence ID" value="SEB37648.1"/>
    <property type="molecule type" value="Genomic_DNA"/>
</dbReference>
<dbReference type="InterPro" id="IPR002818">
    <property type="entry name" value="DJ-1/PfpI"/>
</dbReference>
<keyword evidence="5" id="KW-0378">Hydrolase</keyword>
<evidence type="ECO:0000313" key="6">
    <source>
        <dbReference type="Proteomes" id="UP000183407"/>
    </source>
</evidence>
<dbReference type="InterPro" id="IPR050325">
    <property type="entry name" value="Prot/Nucl_acid_deglycase"/>
</dbReference>
<dbReference type="SUPFAM" id="SSF52317">
    <property type="entry name" value="Class I glutamine amidotransferase-like"/>
    <property type="match status" value="1"/>
</dbReference>
<keyword evidence="2" id="KW-0456">Lyase</keyword>
<dbReference type="PANTHER" id="PTHR48094:SF11">
    <property type="entry name" value="GLUTATHIONE-INDEPENDENT GLYOXALASE HSP31-RELATED"/>
    <property type="match status" value="1"/>
</dbReference>
<dbReference type="RefSeq" id="WP_073358014.1">
    <property type="nucleotide sequence ID" value="NZ_FNTL01000002.1"/>
</dbReference>
<dbReference type="InterPro" id="IPR029062">
    <property type="entry name" value="Class_I_gatase-like"/>
</dbReference>
<dbReference type="GO" id="GO:0005737">
    <property type="term" value="C:cytoplasm"/>
    <property type="evidence" value="ECO:0007669"/>
    <property type="project" value="TreeGrafter"/>
</dbReference>
<accession>A0A1H4IWH5</accession>
<evidence type="ECO:0000256" key="1">
    <source>
        <dbReference type="ARBA" id="ARBA00023016"/>
    </source>
</evidence>
<gene>
    <name evidence="5" type="ORF">SAMN04490220_0529</name>
</gene>
<feature type="domain" description="DJ-1/PfpI" evidence="4">
    <location>
        <begin position="30"/>
        <end position="233"/>
    </location>
</feature>
<evidence type="ECO:0000313" key="5">
    <source>
        <dbReference type="EMBL" id="SEB37648.1"/>
    </source>
</evidence>
<keyword evidence="1" id="KW-0346">Stress response</keyword>
<dbReference type="Pfam" id="PF01965">
    <property type="entry name" value="DJ-1_PfpI"/>
    <property type="match status" value="1"/>
</dbReference>
<comment type="similarity">
    <text evidence="3">Belongs to the peptidase C56 family. HSP31-like subfamily.</text>
</comment>
<name>A0A1H4IWH5_RHOJO</name>
<dbReference type="GO" id="GO:0008233">
    <property type="term" value="F:peptidase activity"/>
    <property type="evidence" value="ECO:0007669"/>
    <property type="project" value="UniProtKB-KW"/>
</dbReference>
<sequence length="240" mass="25276">MSRILFAVTGSDSWTLADGTVHPCGYWPEELAVPHEVFADADAGFEITIATPGGVRPVADEAGFSPEMNGGTTEPGERFRSYLDGIAEILSVPTDLNGVRAEDFDLVFVPGGHGPMEDLAVSDTFGALIGEFVAQSKLVAAVCHGPAALLPARNGDGSWLFTGRRVTGFSNAEESQVGFADKAPWLLQNRLTESGGVFEESGSPWQEHVTVDGNLYTGQNPASSRPLAEALVAALVSARV</sequence>